<evidence type="ECO:0000313" key="3">
    <source>
        <dbReference type="Proteomes" id="UP000016498"/>
    </source>
</evidence>
<reference evidence="2 3" key="1">
    <citation type="submission" date="2013-06" db="EMBL/GenBank/DDBJ databases">
        <authorList>
            <person name="Weinstock G."/>
            <person name="Sodergren E."/>
            <person name="Lobos E.A."/>
            <person name="Fulton L."/>
            <person name="Fulton R."/>
            <person name="Courtney L."/>
            <person name="Fronick C."/>
            <person name="O'Laughlin M."/>
            <person name="Godfrey J."/>
            <person name="Wilson R.M."/>
            <person name="Miner T."/>
            <person name="Farmer C."/>
            <person name="Delehaunty K."/>
            <person name="Cordes M."/>
            <person name="Minx P."/>
            <person name="Tomlinson C."/>
            <person name="Chen J."/>
            <person name="Wollam A."/>
            <person name="Pepin K.H."/>
            <person name="Bhonagiri V."/>
            <person name="Zhang X."/>
            <person name="Warren W."/>
            <person name="Mitreva M."/>
            <person name="Mardis E.R."/>
            <person name="Wilson R.K."/>
        </authorList>
    </citation>
    <scope>NUCLEOTIDE SEQUENCE [LARGE SCALE GENOMIC DNA]</scope>
    <source>
        <strain evidence="2 3">F0510</strain>
    </source>
</reference>
<comment type="caution">
    <text evidence="2">The sequence shown here is derived from an EMBL/GenBank/DDBJ whole genome shotgun (WGS) entry which is preliminary data.</text>
</comment>
<organism evidence="2 3">
    <name type="scientific">Actinomyces johnsonii F0510</name>
    <dbReference type="NCBI Taxonomy" id="1227262"/>
    <lineage>
        <taxon>Bacteria</taxon>
        <taxon>Bacillati</taxon>
        <taxon>Actinomycetota</taxon>
        <taxon>Actinomycetes</taxon>
        <taxon>Actinomycetales</taxon>
        <taxon>Actinomycetaceae</taxon>
        <taxon>Actinomyces</taxon>
    </lineage>
</organism>
<dbReference type="EMBL" id="AWSD01000212">
    <property type="protein sequence ID" value="ERH18170.1"/>
    <property type="molecule type" value="Genomic_DNA"/>
</dbReference>
<accession>U1PPV8</accession>
<evidence type="ECO:0000313" key="2">
    <source>
        <dbReference type="EMBL" id="ERH18170.1"/>
    </source>
</evidence>
<dbReference type="HOGENOM" id="CLU_2875576_0_0_11"/>
<sequence>MSVLAPSPIARFPQPVVHHRKILTVRGYPQSPVRMAAQTPPSRWKRNRDNSPHEPHDRPYFLS</sequence>
<protein>
    <submittedName>
        <fullName evidence="2">Uncharacterized protein</fullName>
    </submittedName>
</protein>
<evidence type="ECO:0000256" key="1">
    <source>
        <dbReference type="SAM" id="MobiDB-lite"/>
    </source>
</evidence>
<dbReference type="AlphaFoldDB" id="U1PPV8"/>
<proteinExistence type="predicted"/>
<feature type="compositionally biased region" description="Basic and acidic residues" evidence="1">
    <location>
        <begin position="47"/>
        <end position="63"/>
    </location>
</feature>
<name>U1PPV8_9ACTO</name>
<feature type="region of interest" description="Disordered" evidence="1">
    <location>
        <begin position="28"/>
        <end position="63"/>
    </location>
</feature>
<dbReference type="Proteomes" id="UP000016498">
    <property type="component" value="Unassembled WGS sequence"/>
</dbReference>
<gene>
    <name evidence="2" type="ORF">HMPREF1549_01977</name>
</gene>